<dbReference type="RefSeq" id="WP_139211940.1">
    <property type="nucleotide sequence ID" value="NZ_FOFB01000023.1"/>
</dbReference>
<dbReference type="Pfam" id="PF00756">
    <property type="entry name" value="Esterase"/>
    <property type="match status" value="1"/>
</dbReference>
<dbReference type="PANTHER" id="PTHR48098:SF6">
    <property type="entry name" value="FERRI-BACILLIBACTIN ESTERASE BESA"/>
    <property type="match status" value="1"/>
</dbReference>
<dbReference type="Gene3D" id="3.40.50.1820">
    <property type="entry name" value="alpha/beta hydrolase"/>
    <property type="match status" value="1"/>
</dbReference>
<dbReference type="InterPro" id="IPR029058">
    <property type="entry name" value="AB_hydrolase_fold"/>
</dbReference>
<dbReference type="STRING" id="478744.SAMN05444359_12330"/>
<dbReference type="Proteomes" id="UP000199021">
    <property type="component" value="Unassembled WGS sequence"/>
</dbReference>
<dbReference type="InterPro" id="IPR050583">
    <property type="entry name" value="Mycobacterial_A85_antigen"/>
</dbReference>
<dbReference type="FunCoup" id="A0A1H9L863">
    <property type="interactions" value="1"/>
</dbReference>
<dbReference type="PANTHER" id="PTHR48098">
    <property type="entry name" value="ENTEROCHELIN ESTERASE-RELATED"/>
    <property type="match status" value="1"/>
</dbReference>
<reference evidence="2" key="1">
    <citation type="submission" date="2016-10" db="EMBL/GenBank/DDBJ databases">
        <authorList>
            <person name="Varghese N."/>
            <person name="Submissions S."/>
        </authorList>
    </citation>
    <scope>NUCLEOTIDE SEQUENCE [LARGE SCALE GENOMIC DNA]</scope>
    <source>
        <strain evidence="2">DSM 24740</strain>
    </source>
</reference>
<proteinExistence type="predicted"/>
<gene>
    <name evidence="1" type="ORF">SAMN05444359_12330</name>
</gene>
<dbReference type="SUPFAM" id="SSF53474">
    <property type="entry name" value="alpha/beta-Hydrolases"/>
    <property type="match status" value="1"/>
</dbReference>
<evidence type="ECO:0000313" key="1">
    <source>
        <dbReference type="EMBL" id="SER07183.1"/>
    </source>
</evidence>
<name>A0A1H9L863_9BACT</name>
<dbReference type="AlphaFoldDB" id="A0A1H9L863"/>
<sequence>MLPIPYIRQLLGSILSRNSHLIKRSYLMPAEALDRDVMIDVYRPAVPPWRLLNLVVFNDGQDLPRMDFEHQLREAFSDGSLAPVIVVGVHAGDRMREYGTSGRLDYEGRGDQAAQYERFLVQELIPWMESRFNIRQLPGRRAIAGFSLGGLNAFDVAWRNPGEFGAAGVFSGALWWRHKAFRQSKPDADRIVHDYVRRSKKVPPVRFWFMAGTEDETDDRNQNGIIDAIDDTLQLMALLADKGKKEEEDFTYVEVEGGKHEPETWGTVVMDFLQWIQER</sequence>
<dbReference type="OrthoDB" id="9784036at2"/>
<dbReference type="InParanoid" id="A0A1H9L863"/>
<dbReference type="InterPro" id="IPR000801">
    <property type="entry name" value="Esterase-like"/>
</dbReference>
<evidence type="ECO:0000313" key="2">
    <source>
        <dbReference type="Proteomes" id="UP000199021"/>
    </source>
</evidence>
<keyword evidence="2" id="KW-1185">Reference proteome</keyword>
<accession>A0A1H9L863</accession>
<organism evidence="1 2">
    <name type="scientific">Neolewinella agarilytica</name>
    <dbReference type="NCBI Taxonomy" id="478744"/>
    <lineage>
        <taxon>Bacteria</taxon>
        <taxon>Pseudomonadati</taxon>
        <taxon>Bacteroidota</taxon>
        <taxon>Saprospiria</taxon>
        <taxon>Saprospirales</taxon>
        <taxon>Lewinellaceae</taxon>
        <taxon>Neolewinella</taxon>
    </lineage>
</organism>
<dbReference type="EMBL" id="FOFB01000023">
    <property type="protein sequence ID" value="SER07183.1"/>
    <property type="molecule type" value="Genomic_DNA"/>
</dbReference>
<protein>
    <submittedName>
        <fullName evidence="1">Enterochelin esterase</fullName>
    </submittedName>
</protein>